<gene>
    <name evidence="1" type="ORF">X474_00160</name>
</gene>
<keyword evidence="2" id="KW-1185">Reference proteome</keyword>
<evidence type="ECO:0000313" key="2">
    <source>
        <dbReference type="Proteomes" id="UP000032233"/>
    </source>
</evidence>
<accession>A0A0D2K399</accession>
<protein>
    <submittedName>
        <fullName evidence="1">Uncharacterized protein</fullName>
    </submittedName>
</protein>
<proteinExistence type="predicted"/>
<reference evidence="1 2" key="1">
    <citation type="submission" date="2013-11" db="EMBL/GenBank/DDBJ databases">
        <title>Metagenomic analysis of a methanogenic consortium involved in long chain n-alkane degradation.</title>
        <authorList>
            <person name="Davidova I.A."/>
            <person name="Callaghan A.V."/>
            <person name="Wawrik B."/>
            <person name="Pruitt S."/>
            <person name="Marks C."/>
            <person name="Duncan K.E."/>
            <person name="Suflita J.M."/>
        </authorList>
    </citation>
    <scope>NUCLEOTIDE SEQUENCE [LARGE SCALE GENOMIC DNA]</scope>
    <source>
        <strain evidence="1 2">SPR</strain>
    </source>
</reference>
<name>A0A0D2K399_9BACT</name>
<dbReference type="AlphaFoldDB" id="A0A0D2K399"/>
<comment type="caution">
    <text evidence="1">The sequence shown here is derived from an EMBL/GenBank/DDBJ whole genome shotgun (WGS) entry which is preliminary data.</text>
</comment>
<sequence length="106" mass="11905">MPASGYHIRIKGLFLVSVNPLFPLLVQKGGKIIKSFNQGTLQSLHAGKRGFMPDFSSQSVSLYVIHFVYFNLQWGLSLQRPISKMFFGANVCSLFLSGQRHTVDTR</sequence>
<evidence type="ECO:0000313" key="1">
    <source>
        <dbReference type="EMBL" id="KIX16015.1"/>
    </source>
</evidence>
<dbReference type="EMBL" id="AZAC01000001">
    <property type="protein sequence ID" value="KIX16015.1"/>
    <property type="molecule type" value="Genomic_DNA"/>
</dbReference>
<dbReference type="Proteomes" id="UP000032233">
    <property type="component" value="Unassembled WGS sequence"/>
</dbReference>
<organism evidence="1 2">
    <name type="scientific">Dethiosulfatarculus sandiegensis</name>
    <dbReference type="NCBI Taxonomy" id="1429043"/>
    <lineage>
        <taxon>Bacteria</taxon>
        <taxon>Pseudomonadati</taxon>
        <taxon>Thermodesulfobacteriota</taxon>
        <taxon>Desulfarculia</taxon>
        <taxon>Desulfarculales</taxon>
        <taxon>Desulfarculaceae</taxon>
        <taxon>Dethiosulfatarculus</taxon>
    </lineage>
</organism>
<dbReference type="InParanoid" id="A0A0D2K399"/>